<dbReference type="InterPro" id="IPR041588">
    <property type="entry name" value="Integrase_H2C2"/>
</dbReference>
<dbReference type="InterPro" id="IPR041373">
    <property type="entry name" value="RT_RNaseH"/>
</dbReference>
<dbReference type="Proteomes" id="UP000054495">
    <property type="component" value="Unassembled WGS sequence"/>
</dbReference>
<dbReference type="FunFam" id="3.30.70.270:FF:000020">
    <property type="entry name" value="Transposon Tf2-6 polyprotein-like Protein"/>
    <property type="match status" value="1"/>
</dbReference>
<dbReference type="PROSITE" id="PS50175">
    <property type="entry name" value="ASP_PROT_RETROV"/>
    <property type="match status" value="1"/>
</dbReference>
<protein>
    <recommendedName>
        <fullName evidence="1">RNA-directed DNA polymerase</fullName>
        <ecNumber evidence="1">2.7.7.49</ecNumber>
    </recommendedName>
</protein>
<dbReference type="GO" id="GO:0019899">
    <property type="term" value="F:enzyme binding"/>
    <property type="evidence" value="ECO:0007669"/>
    <property type="project" value="UniProtKB-ARBA"/>
</dbReference>
<dbReference type="Pfam" id="PF17921">
    <property type="entry name" value="Integrase_H2C2"/>
    <property type="match status" value="1"/>
</dbReference>
<dbReference type="Gene3D" id="3.30.70.270">
    <property type="match status" value="2"/>
</dbReference>
<dbReference type="InterPro" id="IPR000477">
    <property type="entry name" value="RT_dom"/>
</dbReference>
<dbReference type="Pfam" id="PF17917">
    <property type="entry name" value="RT_RNaseH"/>
    <property type="match status" value="1"/>
</dbReference>
<dbReference type="GO" id="GO:0004519">
    <property type="term" value="F:endonuclease activity"/>
    <property type="evidence" value="ECO:0007669"/>
    <property type="project" value="UniProtKB-KW"/>
</dbReference>
<dbReference type="InterPro" id="IPR043502">
    <property type="entry name" value="DNA/RNA_pol_sf"/>
</dbReference>
<evidence type="ECO:0000259" key="11">
    <source>
        <dbReference type="PROSITE" id="PS50158"/>
    </source>
</evidence>
<dbReference type="GO" id="GO:0042575">
    <property type="term" value="C:DNA polymerase complex"/>
    <property type="evidence" value="ECO:0007669"/>
    <property type="project" value="UniProtKB-ARBA"/>
</dbReference>
<dbReference type="EC" id="2.7.7.49" evidence="1"/>
<evidence type="ECO:0000313" key="15">
    <source>
        <dbReference type="EMBL" id="EPB69414.1"/>
    </source>
</evidence>
<dbReference type="SUPFAM" id="SSF50630">
    <property type="entry name" value="Acid proteases"/>
    <property type="match status" value="1"/>
</dbReference>
<dbReference type="Gene3D" id="2.40.70.10">
    <property type="entry name" value="Acid Proteases"/>
    <property type="match status" value="1"/>
</dbReference>
<dbReference type="InterPro" id="IPR021109">
    <property type="entry name" value="Peptidase_aspartic_dom_sf"/>
</dbReference>
<keyword evidence="7" id="KW-0695">RNA-directed DNA polymerase</keyword>
<evidence type="ECO:0000256" key="5">
    <source>
        <dbReference type="ARBA" id="ARBA00022759"/>
    </source>
</evidence>
<dbReference type="PANTHER" id="PTHR37984:SF5">
    <property type="entry name" value="PROTEIN NYNRIN-LIKE"/>
    <property type="match status" value="1"/>
</dbReference>
<dbReference type="InterPro" id="IPR001878">
    <property type="entry name" value="Znf_CCHC"/>
</dbReference>
<dbReference type="PANTHER" id="PTHR37984">
    <property type="entry name" value="PROTEIN CBG26694"/>
    <property type="match status" value="1"/>
</dbReference>
<feature type="coiled-coil region" evidence="9">
    <location>
        <begin position="568"/>
        <end position="595"/>
    </location>
</feature>
<dbReference type="Gene3D" id="3.30.420.10">
    <property type="entry name" value="Ribonuclease H-like superfamily/Ribonuclease H"/>
    <property type="match status" value="1"/>
</dbReference>
<keyword evidence="16" id="KW-1185">Reference proteome</keyword>
<keyword evidence="6" id="KW-0378">Hydrolase</keyword>
<dbReference type="GO" id="GO:0008270">
    <property type="term" value="F:zinc ion binding"/>
    <property type="evidence" value="ECO:0007669"/>
    <property type="project" value="UniProtKB-KW"/>
</dbReference>
<keyword evidence="5" id="KW-0255">Endonuclease</keyword>
<dbReference type="SUPFAM" id="SSF56672">
    <property type="entry name" value="DNA/RNA polymerases"/>
    <property type="match status" value="1"/>
</dbReference>
<dbReference type="SMART" id="SM00343">
    <property type="entry name" value="ZnF_C2HC"/>
    <property type="match status" value="2"/>
</dbReference>
<dbReference type="InterPro" id="IPR036397">
    <property type="entry name" value="RNaseH_sf"/>
</dbReference>
<dbReference type="InterPro" id="IPR050951">
    <property type="entry name" value="Retrovirus_Pol_polyprotein"/>
</dbReference>
<dbReference type="PROSITE" id="PS50994">
    <property type="entry name" value="INTEGRASE"/>
    <property type="match status" value="1"/>
</dbReference>
<evidence type="ECO:0000259" key="14">
    <source>
        <dbReference type="PROSITE" id="PS50994"/>
    </source>
</evidence>
<evidence type="ECO:0000256" key="3">
    <source>
        <dbReference type="ARBA" id="ARBA00022695"/>
    </source>
</evidence>
<dbReference type="Gene3D" id="4.10.60.10">
    <property type="entry name" value="Zinc finger, CCHC-type"/>
    <property type="match status" value="1"/>
</dbReference>
<dbReference type="InterPro" id="IPR001995">
    <property type="entry name" value="Peptidase_A2_cat"/>
</dbReference>
<dbReference type="GO" id="GO:0004190">
    <property type="term" value="F:aspartic-type endopeptidase activity"/>
    <property type="evidence" value="ECO:0007669"/>
    <property type="project" value="InterPro"/>
</dbReference>
<evidence type="ECO:0000256" key="9">
    <source>
        <dbReference type="SAM" id="Coils"/>
    </source>
</evidence>
<dbReference type="PROSITE" id="PS50878">
    <property type="entry name" value="RT_POL"/>
    <property type="match status" value="1"/>
</dbReference>
<evidence type="ECO:0000256" key="8">
    <source>
        <dbReference type="PROSITE-ProRule" id="PRU00047"/>
    </source>
</evidence>
<feature type="domain" description="CCHC-type" evidence="11">
    <location>
        <begin position="25"/>
        <end position="40"/>
    </location>
</feature>
<dbReference type="GO" id="GO:0005737">
    <property type="term" value="C:cytoplasm"/>
    <property type="evidence" value="ECO:0007669"/>
    <property type="project" value="UniProtKB-ARBA"/>
</dbReference>
<dbReference type="CDD" id="cd01647">
    <property type="entry name" value="RT_LTR"/>
    <property type="match status" value="1"/>
</dbReference>
<dbReference type="GO" id="GO:0003676">
    <property type="term" value="F:nucleic acid binding"/>
    <property type="evidence" value="ECO:0007669"/>
    <property type="project" value="InterPro"/>
</dbReference>
<keyword evidence="8" id="KW-0862">Zinc</keyword>
<dbReference type="EMBL" id="KE125299">
    <property type="protein sequence ID" value="EPB69414.1"/>
    <property type="molecule type" value="Genomic_DNA"/>
</dbReference>
<dbReference type="InterPro" id="IPR036875">
    <property type="entry name" value="Znf_CCHC_sf"/>
</dbReference>
<name>A0A0D6LC11_9BILA</name>
<evidence type="ECO:0000313" key="16">
    <source>
        <dbReference type="Proteomes" id="UP000054495"/>
    </source>
</evidence>
<feature type="region of interest" description="Disordered" evidence="10">
    <location>
        <begin position="1014"/>
        <end position="1048"/>
    </location>
</feature>
<evidence type="ECO:0000256" key="4">
    <source>
        <dbReference type="ARBA" id="ARBA00022722"/>
    </source>
</evidence>
<dbReference type="InterPro" id="IPR012337">
    <property type="entry name" value="RNaseH-like_sf"/>
</dbReference>
<organism evidence="15 16">
    <name type="scientific">Ancylostoma ceylanicum</name>
    <dbReference type="NCBI Taxonomy" id="53326"/>
    <lineage>
        <taxon>Eukaryota</taxon>
        <taxon>Metazoa</taxon>
        <taxon>Ecdysozoa</taxon>
        <taxon>Nematoda</taxon>
        <taxon>Chromadorea</taxon>
        <taxon>Rhabditida</taxon>
        <taxon>Rhabditina</taxon>
        <taxon>Rhabditomorpha</taxon>
        <taxon>Strongyloidea</taxon>
        <taxon>Ancylostomatidae</taxon>
        <taxon>Ancylostomatinae</taxon>
        <taxon>Ancylostoma</taxon>
    </lineage>
</organism>
<keyword evidence="8" id="KW-0479">Metal-binding</keyword>
<dbReference type="CDD" id="cd09274">
    <property type="entry name" value="RNase_HI_RT_Ty3"/>
    <property type="match status" value="1"/>
</dbReference>
<keyword evidence="3" id="KW-0548">Nucleotidyltransferase</keyword>
<dbReference type="Pfam" id="PF00665">
    <property type="entry name" value="rve"/>
    <property type="match status" value="1"/>
</dbReference>
<keyword evidence="8" id="KW-0863">Zinc-finger</keyword>
<dbReference type="AlphaFoldDB" id="A0A0D6LC11"/>
<dbReference type="GO" id="GO:0006508">
    <property type="term" value="P:proteolysis"/>
    <property type="evidence" value="ECO:0007669"/>
    <property type="project" value="InterPro"/>
</dbReference>
<dbReference type="SUPFAM" id="SSF53098">
    <property type="entry name" value="Ribonuclease H-like"/>
    <property type="match status" value="1"/>
</dbReference>
<gene>
    <name evidence="15" type="ORF">ANCCEY_11492</name>
</gene>
<sequence length="1048" mass="118422">MIEKDSTGVNEVKAGPSHTERDSECWNCGKMGHTSGQCRSRAWRCNSCKVKGHKEKYCEEATQYRNRSKSKTRAEQHKKRCGRVVLAGSAEANVNAVRHYVTAEVNGHQIEFQLDTGSDITLLNVNEWRRMGSPKLKDTSLIVKDASGNQMKVRGELMCQFRLKGAVGEGKCYVTPHKSLIGLDWIQQNDEMAYHLERMVAHVSTKGDVDLTAELKQKFESVFQDGLGTCTKEKAALTLLPGAKPVYRMKRPVAHASLEVVEKEIERLVDMGVIEPITHSEWAAPIVCVRKANGKMRVCADFSTGLNKALEDYEYPIPIPEDIFASLNGGTMFSQIDFSDAYLQVELTDEAKEVVVINTHKGLYRYKRLPFGIKTAPGIFQSIMNKMISGLDGVAAYLDDIVVVGKTPEEHKRNLFALFERIAEYGFRVRLEKCSFAKPEIKFLGFIVDREGRRPNPEKVIAISKMPAPQNVTQLRAFLGMVTYYSSFIPNMKELRGPLDGLLRKDAKWDWKHTHEAAFERLKKVLVSDLNLTHYDPKKKLIVAADACDYGIGYVISHQMKDGTEKPIAHGSRSLNAAEKNYAQIEKEALALVEAIKKFHKYVYGRHFTLRTDHRPLLAIFGSKKGVPVHSANRLMRWATMLIGYDFDIEYIKTDSFGQADGLSRLIQRHPLTQEDSVVASVEVDVKQVFADAVRRLPVTAETIRKHTEKSVMLRKLKSFIDSGRWPKVVKGAWKHFHNRRESLSVVQGCVMLSDRVVVPETLRAVVLKELHTGHPGIVRMKSLARSYVYWPNIDEDCERTVQGCTDCQLQSKTPAKVPLQMWKSAQEEVWERIHVDFAGPLHGTYYMVVVDAMSKWPEIFELNNITAGTTVKLLKELFARYGNPKTLVSDNGTQFTSELFKQMCEERGVTQVRTPPYHPQSNGQAERFVDILKRGIKKLKGEGSPTLRPNSDCLDTVLLAYRTTPNAALQGKSPAEVFLGRRLRTRLSMLVPTQEQPEPDFAADRRKQVEAQFNRRHGARKREFSSGDQVMVKSHRGASDLNGLKGQ</sequence>
<dbReference type="GO" id="GO:0003964">
    <property type="term" value="F:RNA-directed DNA polymerase activity"/>
    <property type="evidence" value="ECO:0007669"/>
    <property type="project" value="UniProtKB-KW"/>
</dbReference>
<dbReference type="Gene3D" id="1.10.340.70">
    <property type="match status" value="1"/>
</dbReference>
<dbReference type="FunFam" id="1.10.340.70:FF:000003">
    <property type="entry name" value="Protein CBG25708"/>
    <property type="match status" value="1"/>
</dbReference>
<dbReference type="InterPro" id="IPR001584">
    <property type="entry name" value="Integrase_cat-core"/>
</dbReference>
<dbReference type="Pfam" id="PF13975">
    <property type="entry name" value="gag-asp_proteas"/>
    <property type="match status" value="1"/>
</dbReference>
<dbReference type="InterPro" id="IPR043128">
    <property type="entry name" value="Rev_trsase/Diguanyl_cyclase"/>
</dbReference>
<accession>A0A0D6LC11</accession>
<feature type="domain" description="Peptidase A2" evidence="12">
    <location>
        <begin position="110"/>
        <end position="148"/>
    </location>
</feature>
<reference evidence="15 16" key="1">
    <citation type="submission" date="2013-05" db="EMBL/GenBank/DDBJ databases">
        <title>Draft genome of the parasitic nematode Anyclostoma ceylanicum.</title>
        <authorList>
            <person name="Mitreva M."/>
        </authorList>
    </citation>
    <scope>NUCLEOTIDE SEQUENCE [LARGE SCALE GENOMIC DNA]</scope>
</reference>
<dbReference type="GO" id="GO:0015074">
    <property type="term" value="P:DNA integration"/>
    <property type="evidence" value="ECO:0007669"/>
    <property type="project" value="InterPro"/>
</dbReference>
<evidence type="ECO:0000256" key="7">
    <source>
        <dbReference type="ARBA" id="ARBA00022918"/>
    </source>
</evidence>
<evidence type="ECO:0000256" key="10">
    <source>
        <dbReference type="SAM" id="MobiDB-lite"/>
    </source>
</evidence>
<feature type="domain" description="Reverse transcriptase" evidence="13">
    <location>
        <begin position="270"/>
        <end position="448"/>
    </location>
</feature>
<evidence type="ECO:0000256" key="2">
    <source>
        <dbReference type="ARBA" id="ARBA00022679"/>
    </source>
</evidence>
<keyword evidence="4" id="KW-0540">Nuclease</keyword>
<evidence type="ECO:0000259" key="12">
    <source>
        <dbReference type="PROSITE" id="PS50175"/>
    </source>
</evidence>
<dbReference type="Pfam" id="PF00078">
    <property type="entry name" value="RVT_1"/>
    <property type="match status" value="1"/>
</dbReference>
<evidence type="ECO:0000256" key="6">
    <source>
        <dbReference type="ARBA" id="ARBA00022801"/>
    </source>
</evidence>
<dbReference type="Gene3D" id="3.10.10.10">
    <property type="entry name" value="HIV Type 1 Reverse Transcriptase, subunit A, domain 1"/>
    <property type="match status" value="1"/>
</dbReference>
<keyword evidence="9" id="KW-0175">Coiled coil</keyword>
<feature type="domain" description="Integrase catalytic" evidence="14">
    <location>
        <begin position="815"/>
        <end position="983"/>
    </location>
</feature>
<dbReference type="PROSITE" id="PS50158">
    <property type="entry name" value="ZF_CCHC"/>
    <property type="match status" value="1"/>
</dbReference>
<evidence type="ECO:0000259" key="13">
    <source>
        <dbReference type="PROSITE" id="PS50878"/>
    </source>
</evidence>
<dbReference type="SUPFAM" id="SSF57756">
    <property type="entry name" value="Retrovirus zinc finger-like domains"/>
    <property type="match status" value="1"/>
</dbReference>
<evidence type="ECO:0000256" key="1">
    <source>
        <dbReference type="ARBA" id="ARBA00012493"/>
    </source>
</evidence>
<keyword evidence="2" id="KW-0808">Transferase</keyword>
<proteinExistence type="predicted"/>
<dbReference type="FunFam" id="3.30.420.10:FF:000131">
    <property type="entry name" value="Protein CBG26278"/>
    <property type="match status" value="1"/>
</dbReference>